<name>M2TGL5_COCSN</name>
<dbReference type="Gene3D" id="1.10.630.10">
    <property type="entry name" value="Cytochrome P450"/>
    <property type="match status" value="2"/>
</dbReference>
<feature type="transmembrane region" description="Helical" evidence="8">
    <location>
        <begin position="67"/>
        <end position="85"/>
    </location>
</feature>
<sequence>MHDLLNQTVEVFLVYSASGSRSLKALYTNADVKIRKTWKRSYTEFSSYIEHQLTMCYVQIRVEVDHLLLPGLVFSSLFFLLLTFYQGIGPTVVSYVAFWGTLSLWILLYHAFWHPLRHFPGPFGAKLSKLWTVKQAWDSRWHWHRVQQSLRKEYGDYVRTGPREISIYDPSAIQPLLGFSSMTTKGPFYDVMEKSLRLNRDKVFHHQRHRVWDNGMKESLSTFSPLVEAFIDKLLAQLHKQNGEPTEPLHYCSYYSYDVMSKLAFGESIGFLEGKQSEVEASILNTFNSSSSAMGLMLMDTLGVVISIAGPMKEWQDWSVSQMRQRIARTDGNTDFVGHLIKNTPNDKAGLELLYGESRLIISAGSETTSTALTFTLMQLATNPKYVDAIRKEFRDCVSFNCQRPLPMLDAVIQENFVKPDEFLPERWTSEPELVLNKNAFIPFSIGPYNCVSKTLANMKLQIVIARVVNEFDIRLPDGFVAEQYWDGIRDQFTAGPPESQSFFCYISELI</sequence>
<evidence type="ECO:0000256" key="8">
    <source>
        <dbReference type="SAM" id="Phobius"/>
    </source>
</evidence>
<gene>
    <name evidence="9" type="ORF">COCSADRAFT_349844</name>
</gene>
<keyword evidence="10" id="KW-1185">Reference proteome</keyword>
<evidence type="ECO:0000313" key="9">
    <source>
        <dbReference type="EMBL" id="EMD68386.1"/>
    </source>
</evidence>
<dbReference type="Proteomes" id="UP000016934">
    <property type="component" value="Unassembled WGS sequence"/>
</dbReference>
<dbReference type="Pfam" id="PF00067">
    <property type="entry name" value="p450"/>
    <property type="match status" value="2"/>
</dbReference>
<dbReference type="PRINTS" id="PR00385">
    <property type="entry name" value="P450"/>
</dbReference>
<reference evidence="9 10" key="1">
    <citation type="journal article" date="2012" name="PLoS Pathog.">
        <title>Diverse lifestyles and strategies of plant pathogenesis encoded in the genomes of eighteen Dothideomycetes fungi.</title>
        <authorList>
            <person name="Ohm R.A."/>
            <person name="Feau N."/>
            <person name="Henrissat B."/>
            <person name="Schoch C.L."/>
            <person name="Horwitz B.A."/>
            <person name="Barry K.W."/>
            <person name="Condon B.J."/>
            <person name="Copeland A.C."/>
            <person name="Dhillon B."/>
            <person name="Glaser F."/>
            <person name="Hesse C.N."/>
            <person name="Kosti I."/>
            <person name="LaButti K."/>
            <person name="Lindquist E.A."/>
            <person name="Lucas S."/>
            <person name="Salamov A.A."/>
            <person name="Bradshaw R.E."/>
            <person name="Ciuffetti L."/>
            <person name="Hamelin R.C."/>
            <person name="Kema G.H.J."/>
            <person name="Lawrence C."/>
            <person name="Scott J.A."/>
            <person name="Spatafora J.W."/>
            <person name="Turgeon B.G."/>
            <person name="de Wit P.J.G.M."/>
            <person name="Zhong S."/>
            <person name="Goodwin S.B."/>
            <person name="Grigoriev I.V."/>
        </authorList>
    </citation>
    <scope>NUCLEOTIDE SEQUENCE [LARGE SCALE GENOMIC DNA]</scope>
    <source>
        <strain evidence="10">ND90Pr / ATCC 201652</strain>
    </source>
</reference>
<dbReference type="PRINTS" id="PR00463">
    <property type="entry name" value="EP450I"/>
</dbReference>
<keyword evidence="7" id="KW-0349">Heme</keyword>
<dbReference type="InterPro" id="IPR001128">
    <property type="entry name" value="Cyt_P450"/>
</dbReference>
<accession>M2TGL5</accession>
<evidence type="ECO:0000313" key="10">
    <source>
        <dbReference type="Proteomes" id="UP000016934"/>
    </source>
</evidence>
<organism evidence="9 10">
    <name type="scientific">Cochliobolus sativus (strain ND90Pr / ATCC 201652)</name>
    <name type="common">Common root rot and spot blotch fungus</name>
    <name type="synonym">Bipolaris sorokiniana</name>
    <dbReference type="NCBI Taxonomy" id="665912"/>
    <lineage>
        <taxon>Eukaryota</taxon>
        <taxon>Fungi</taxon>
        <taxon>Dikarya</taxon>
        <taxon>Ascomycota</taxon>
        <taxon>Pezizomycotina</taxon>
        <taxon>Dothideomycetes</taxon>
        <taxon>Pleosporomycetidae</taxon>
        <taxon>Pleosporales</taxon>
        <taxon>Pleosporineae</taxon>
        <taxon>Pleosporaceae</taxon>
        <taxon>Bipolaris</taxon>
    </lineage>
</organism>
<dbReference type="InterPro" id="IPR036396">
    <property type="entry name" value="Cyt_P450_sf"/>
</dbReference>
<evidence type="ECO:0000256" key="4">
    <source>
        <dbReference type="ARBA" id="ARBA00023002"/>
    </source>
</evidence>
<dbReference type="KEGG" id="bsc:COCSADRAFT_349844"/>
<feature type="transmembrane region" description="Helical" evidence="8">
    <location>
        <begin position="92"/>
        <end position="113"/>
    </location>
</feature>
<proteinExistence type="inferred from homology"/>
<dbReference type="eggNOG" id="KOG0158">
    <property type="taxonomic scope" value="Eukaryota"/>
</dbReference>
<dbReference type="GO" id="GO:0005506">
    <property type="term" value="F:iron ion binding"/>
    <property type="evidence" value="ECO:0007669"/>
    <property type="project" value="InterPro"/>
</dbReference>
<protein>
    <submittedName>
        <fullName evidence="9">Uncharacterized protein</fullName>
    </submittedName>
</protein>
<evidence type="ECO:0000256" key="6">
    <source>
        <dbReference type="ARBA" id="ARBA00023033"/>
    </source>
</evidence>
<dbReference type="EMBL" id="KB445638">
    <property type="protein sequence ID" value="EMD68386.1"/>
    <property type="molecule type" value="Genomic_DNA"/>
</dbReference>
<evidence type="ECO:0000256" key="1">
    <source>
        <dbReference type="ARBA" id="ARBA00001971"/>
    </source>
</evidence>
<dbReference type="OrthoDB" id="6692864at2759"/>
<dbReference type="PANTHER" id="PTHR24305:SF187">
    <property type="entry name" value="P450, PUTATIVE (EUROFUNG)-RELATED"/>
    <property type="match status" value="1"/>
</dbReference>
<keyword evidence="6" id="KW-0503">Monooxygenase</keyword>
<dbReference type="RefSeq" id="XP_007696006.1">
    <property type="nucleotide sequence ID" value="XM_007697816.1"/>
</dbReference>
<keyword evidence="8" id="KW-0812">Transmembrane</keyword>
<comment type="cofactor">
    <cofactor evidence="1 7">
        <name>heme</name>
        <dbReference type="ChEBI" id="CHEBI:30413"/>
    </cofactor>
</comment>
<dbReference type="GO" id="GO:0020037">
    <property type="term" value="F:heme binding"/>
    <property type="evidence" value="ECO:0007669"/>
    <property type="project" value="InterPro"/>
</dbReference>
<comment type="similarity">
    <text evidence="2">Belongs to the cytochrome P450 family.</text>
</comment>
<dbReference type="GeneID" id="19137983"/>
<dbReference type="PANTHER" id="PTHR24305">
    <property type="entry name" value="CYTOCHROME P450"/>
    <property type="match status" value="1"/>
</dbReference>
<evidence type="ECO:0000256" key="5">
    <source>
        <dbReference type="ARBA" id="ARBA00023004"/>
    </source>
</evidence>
<dbReference type="GO" id="GO:0004497">
    <property type="term" value="F:monooxygenase activity"/>
    <property type="evidence" value="ECO:0007669"/>
    <property type="project" value="UniProtKB-KW"/>
</dbReference>
<dbReference type="SUPFAM" id="SSF48264">
    <property type="entry name" value="Cytochrome P450"/>
    <property type="match status" value="1"/>
</dbReference>
<feature type="binding site" description="axial binding residue" evidence="7">
    <location>
        <position position="451"/>
    </location>
    <ligand>
        <name>heme</name>
        <dbReference type="ChEBI" id="CHEBI:30413"/>
    </ligand>
    <ligandPart>
        <name>Fe</name>
        <dbReference type="ChEBI" id="CHEBI:18248"/>
    </ligandPart>
</feature>
<keyword evidence="8" id="KW-1133">Transmembrane helix</keyword>
<dbReference type="GO" id="GO:0016705">
    <property type="term" value="F:oxidoreductase activity, acting on paired donors, with incorporation or reduction of molecular oxygen"/>
    <property type="evidence" value="ECO:0007669"/>
    <property type="project" value="InterPro"/>
</dbReference>
<dbReference type="InterPro" id="IPR050121">
    <property type="entry name" value="Cytochrome_P450_monoxygenase"/>
</dbReference>
<dbReference type="HOGENOM" id="CLU_001570_14_10_1"/>
<dbReference type="AlphaFoldDB" id="M2TGL5"/>
<dbReference type="InterPro" id="IPR002401">
    <property type="entry name" value="Cyt_P450_E_grp-I"/>
</dbReference>
<keyword evidence="8" id="KW-0472">Membrane</keyword>
<keyword evidence="5 7" id="KW-0408">Iron</keyword>
<evidence type="ECO:0000256" key="2">
    <source>
        <dbReference type="ARBA" id="ARBA00010617"/>
    </source>
</evidence>
<evidence type="ECO:0000256" key="3">
    <source>
        <dbReference type="ARBA" id="ARBA00022723"/>
    </source>
</evidence>
<reference evidence="10" key="2">
    <citation type="journal article" date="2013" name="PLoS Genet.">
        <title>Comparative genome structure, secondary metabolite, and effector coding capacity across Cochliobolus pathogens.</title>
        <authorList>
            <person name="Condon B.J."/>
            <person name="Leng Y."/>
            <person name="Wu D."/>
            <person name="Bushley K.E."/>
            <person name="Ohm R.A."/>
            <person name="Otillar R."/>
            <person name="Martin J."/>
            <person name="Schackwitz W."/>
            <person name="Grimwood J."/>
            <person name="MohdZainudin N."/>
            <person name="Xue C."/>
            <person name="Wang R."/>
            <person name="Manning V.A."/>
            <person name="Dhillon B."/>
            <person name="Tu Z.J."/>
            <person name="Steffenson B.J."/>
            <person name="Salamov A."/>
            <person name="Sun H."/>
            <person name="Lowry S."/>
            <person name="LaButti K."/>
            <person name="Han J."/>
            <person name="Copeland A."/>
            <person name="Lindquist E."/>
            <person name="Barry K."/>
            <person name="Schmutz J."/>
            <person name="Baker S.E."/>
            <person name="Ciuffetti L.M."/>
            <person name="Grigoriev I.V."/>
            <person name="Zhong S."/>
            <person name="Turgeon B.G."/>
        </authorList>
    </citation>
    <scope>NUCLEOTIDE SEQUENCE [LARGE SCALE GENOMIC DNA]</scope>
    <source>
        <strain evidence="10">ND90Pr / ATCC 201652</strain>
    </source>
</reference>
<keyword evidence="4" id="KW-0560">Oxidoreductase</keyword>
<keyword evidence="3 7" id="KW-0479">Metal-binding</keyword>
<evidence type="ECO:0000256" key="7">
    <source>
        <dbReference type="PIRSR" id="PIRSR602401-1"/>
    </source>
</evidence>
<dbReference type="OMA" id="WMEMRMA"/>